<proteinExistence type="predicted"/>
<protein>
    <submittedName>
        <fullName evidence="1">Uncharacterized protein</fullName>
    </submittedName>
</protein>
<reference evidence="1" key="1">
    <citation type="submission" date="2021-02" db="EMBL/GenBank/DDBJ databases">
        <authorList>
            <consortium name="DOE Joint Genome Institute"/>
            <person name="Ahrendt S."/>
            <person name="Looney B.P."/>
            <person name="Miyauchi S."/>
            <person name="Morin E."/>
            <person name="Drula E."/>
            <person name="Courty P.E."/>
            <person name="Chicoki N."/>
            <person name="Fauchery L."/>
            <person name="Kohler A."/>
            <person name="Kuo A."/>
            <person name="Labutti K."/>
            <person name="Pangilinan J."/>
            <person name="Lipzen A."/>
            <person name="Riley R."/>
            <person name="Andreopoulos W."/>
            <person name="He G."/>
            <person name="Johnson J."/>
            <person name="Barry K.W."/>
            <person name="Grigoriev I.V."/>
            <person name="Nagy L."/>
            <person name="Hibbett D."/>
            <person name="Henrissat B."/>
            <person name="Matheny P.B."/>
            <person name="Labbe J."/>
            <person name="Martin F."/>
        </authorList>
    </citation>
    <scope>NUCLEOTIDE SEQUENCE</scope>
    <source>
        <strain evidence="1">FP105234-sp</strain>
    </source>
</reference>
<evidence type="ECO:0000313" key="2">
    <source>
        <dbReference type="Proteomes" id="UP000814033"/>
    </source>
</evidence>
<keyword evidence="2" id="KW-1185">Reference proteome</keyword>
<dbReference type="Proteomes" id="UP000814033">
    <property type="component" value="Unassembled WGS sequence"/>
</dbReference>
<sequence length="858" mass="96030">MSTPSEISMTDAAGVGLSDPEHANVRRQLFDLVKRIRDTGVDAYLDIPVIAAIGSQSAGKSSLIEAISGITLPRKSGTCTRCPTECQLSYADEAWKCVVSLRRTSGSHGAKLSETQNIQFGPIITDKADVTERIRRAQRAILNPSKDWNSFLSGPEDDSAVNEVSFSSNCIVLEIRGKEMADLHFVDLPGLIAGGVQSEMDLIEGLTRDYIQKPSCIILLTVACETDFENQRAHRLAEKCDPEGARTIGVLTKPDRIPPTEEENWLRLIRGSVRGGIPWFCVKRPNSQSINAGITWEEARHAETAFFTGQSPWSHVESAHKEHLGTPHLTSRLSEILSALIAERLPHIQEELEKALLKTQEEIDGLPPPPSNEPITEIVGIIGAFMREVVKQTDGVPRKDGLLQTIRPAQAVFKKRVRATAPDFRPYRRNDVHPPSIPEPAFLSNEEALSAPSAPTPAPEVEYEEGGPIPEFEDEECGPIPEFVDEVPRVPEVFKPYYEAPVEAERPVMPAFIYRRGTSIIEALPDVNDIKPYEPKTLSRGERADEPSGSIAPREDDDLLDSVRNGEPEADVDRRIFVDDVMERAEWAVTRELPNNYPFIVQKSMIIDCVKRWRRPSRTLFSKTKDELTKCMQQIVADQFGHVGSGALKQRVSNLVTEHLASCAHRTAERLDFLMKVESEEPYTGNTRYFCDYRDKFFNLYKGVYRRETNGTFITNITSAGHGLTQIERDALHELRRSLNTLGLYDFQVHSLAALAPADHMEPALKIMADVRAYFQVAYKRYVDDVPLAIDQELVRGLREGLEAAISSGIGINKPDGYERCKNFLREPAAIGERRNELEGKKKRLLKAKEELLDSVFM</sequence>
<name>A0ACB8RMX3_9AGAM</name>
<gene>
    <name evidence="1" type="ORF">FA95DRAFT_1607639</name>
</gene>
<accession>A0ACB8RMX3</accession>
<comment type="caution">
    <text evidence="1">The sequence shown here is derived from an EMBL/GenBank/DDBJ whole genome shotgun (WGS) entry which is preliminary data.</text>
</comment>
<dbReference type="EMBL" id="MU275949">
    <property type="protein sequence ID" value="KAI0045529.1"/>
    <property type="molecule type" value="Genomic_DNA"/>
</dbReference>
<reference evidence="1" key="2">
    <citation type="journal article" date="2022" name="New Phytol.">
        <title>Evolutionary transition to the ectomycorrhizal habit in the genomes of a hyperdiverse lineage of mushroom-forming fungi.</title>
        <authorList>
            <person name="Looney B."/>
            <person name="Miyauchi S."/>
            <person name="Morin E."/>
            <person name="Drula E."/>
            <person name="Courty P.E."/>
            <person name="Kohler A."/>
            <person name="Kuo A."/>
            <person name="LaButti K."/>
            <person name="Pangilinan J."/>
            <person name="Lipzen A."/>
            <person name="Riley R."/>
            <person name="Andreopoulos W."/>
            <person name="He G."/>
            <person name="Johnson J."/>
            <person name="Nolan M."/>
            <person name="Tritt A."/>
            <person name="Barry K.W."/>
            <person name="Grigoriev I.V."/>
            <person name="Nagy L.G."/>
            <person name="Hibbett D."/>
            <person name="Henrissat B."/>
            <person name="Matheny P.B."/>
            <person name="Labbe J."/>
            <person name="Martin F.M."/>
        </authorList>
    </citation>
    <scope>NUCLEOTIDE SEQUENCE</scope>
    <source>
        <strain evidence="1">FP105234-sp</strain>
    </source>
</reference>
<evidence type="ECO:0000313" key="1">
    <source>
        <dbReference type="EMBL" id="KAI0045529.1"/>
    </source>
</evidence>
<organism evidence="1 2">
    <name type="scientific">Auriscalpium vulgare</name>
    <dbReference type="NCBI Taxonomy" id="40419"/>
    <lineage>
        <taxon>Eukaryota</taxon>
        <taxon>Fungi</taxon>
        <taxon>Dikarya</taxon>
        <taxon>Basidiomycota</taxon>
        <taxon>Agaricomycotina</taxon>
        <taxon>Agaricomycetes</taxon>
        <taxon>Russulales</taxon>
        <taxon>Auriscalpiaceae</taxon>
        <taxon>Auriscalpium</taxon>
    </lineage>
</organism>